<dbReference type="Proteomes" id="UP000041254">
    <property type="component" value="Unassembled WGS sequence"/>
</dbReference>
<reference evidence="2 3" key="1">
    <citation type="submission" date="2014-11" db="EMBL/GenBank/DDBJ databases">
        <authorList>
            <person name="Zhu J."/>
            <person name="Qi W."/>
            <person name="Song R."/>
        </authorList>
    </citation>
    <scope>NUCLEOTIDE SEQUENCE [LARGE SCALE GENOMIC DNA]</scope>
</reference>
<feature type="region of interest" description="Disordered" evidence="1">
    <location>
        <begin position="95"/>
        <end position="128"/>
    </location>
</feature>
<feature type="compositionally biased region" description="Basic residues" evidence="1">
    <location>
        <begin position="99"/>
        <end position="112"/>
    </location>
</feature>
<evidence type="ECO:0000256" key="1">
    <source>
        <dbReference type="SAM" id="MobiDB-lite"/>
    </source>
</evidence>
<name>A0A0G4GEX9_VITBC</name>
<dbReference type="EMBL" id="CDMY01000640">
    <property type="protein sequence ID" value="CEM27734.1"/>
    <property type="molecule type" value="Genomic_DNA"/>
</dbReference>
<sequence>MAIDDYCERTSGKTGSELDIMPTYVAEHHYISEALQKPTAELKVPTLDLDPAAREDPALHPPAPMLLPLKYSPAKQQQQQPNAYPTILPPPATADGQHRNHRHNERHGRHNGRGGGWRGHRAGPGGQKRSVSSLPSFYIIRIVSGTIAAYVLYLSGSSSLLERRQLVSRRADSCGSCERVDHVGFDMGKGLLVTATLWEVKGSGGRVDKVAGPVMLDCRDMDKFRCGLGWCSPSEAKEELEELCER</sequence>
<keyword evidence="3" id="KW-1185">Reference proteome</keyword>
<organism evidence="2 3">
    <name type="scientific">Vitrella brassicaformis (strain CCMP3155)</name>
    <dbReference type="NCBI Taxonomy" id="1169540"/>
    <lineage>
        <taxon>Eukaryota</taxon>
        <taxon>Sar</taxon>
        <taxon>Alveolata</taxon>
        <taxon>Colpodellida</taxon>
        <taxon>Vitrellaceae</taxon>
        <taxon>Vitrella</taxon>
    </lineage>
</organism>
<dbReference type="VEuPathDB" id="CryptoDB:Vbra_22989"/>
<protein>
    <submittedName>
        <fullName evidence="2">Uncharacterized protein</fullName>
    </submittedName>
</protein>
<gene>
    <name evidence="2" type="ORF">Vbra_22989</name>
</gene>
<evidence type="ECO:0000313" key="3">
    <source>
        <dbReference type="Proteomes" id="UP000041254"/>
    </source>
</evidence>
<feature type="compositionally biased region" description="Gly residues" evidence="1">
    <location>
        <begin position="113"/>
        <end position="126"/>
    </location>
</feature>
<proteinExistence type="predicted"/>
<evidence type="ECO:0000313" key="2">
    <source>
        <dbReference type="EMBL" id="CEM27734.1"/>
    </source>
</evidence>
<dbReference type="InParanoid" id="A0A0G4GEX9"/>
<dbReference type="AlphaFoldDB" id="A0A0G4GEX9"/>
<accession>A0A0G4GEX9</accession>